<organism evidence="1 2">
    <name type="scientific">Vitis vinifera</name>
    <name type="common">Grape</name>
    <dbReference type="NCBI Taxonomy" id="29760"/>
    <lineage>
        <taxon>Eukaryota</taxon>
        <taxon>Viridiplantae</taxon>
        <taxon>Streptophyta</taxon>
        <taxon>Embryophyta</taxon>
        <taxon>Tracheophyta</taxon>
        <taxon>Spermatophyta</taxon>
        <taxon>Magnoliopsida</taxon>
        <taxon>eudicotyledons</taxon>
        <taxon>Gunneridae</taxon>
        <taxon>Pentapetalae</taxon>
        <taxon>rosids</taxon>
        <taxon>Vitales</taxon>
        <taxon>Vitaceae</taxon>
        <taxon>Viteae</taxon>
        <taxon>Vitis</taxon>
    </lineage>
</organism>
<proteinExistence type="predicted"/>
<dbReference type="AlphaFoldDB" id="A0A438ITZ2"/>
<dbReference type="Proteomes" id="UP000288805">
    <property type="component" value="Unassembled WGS sequence"/>
</dbReference>
<evidence type="ECO:0000313" key="1">
    <source>
        <dbReference type="EMBL" id="RVX00197.1"/>
    </source>
</evidence>
<protein>
    <submittedName>
        <fullName evidence="1">Uncharacterized protein</fullName>
    </submittedName>
</protein>
<accession>A0A438ITZ2</accession>
<evidence type="ECO:0000313" key="2">
    <source>
        <dbReference type="Proteomes" id="UP000288805"/>
    </source>
</evidence>
<dbReference type="EMBL" id="QGNW01000083">
    <property type="protein sequence ID" value="RVX00197.1"/>
    <property type="molecule type" value="Genomic_DNA"/>
</dbReference>
<gene>
    <name evidence="1" type="ORF">CK203_026713</name>
</gene>
<comment type="caution">
    <text evidence="1">The sequence shown here is derived from an EMBL/GenBank/DDBJ whole genome shotgun (WGS) entry which is preliminary data.</text>
</comment>
<reference evidence="1 2" key="1">
    <citation type="journal article" date="2018" name="PLoS Genet.">
        <title>Population sequencing reveals clonal diversity and ancestral inbreeding in the grapevine cultivar Chardonnay.</title>
        <authorList>
            <person name="Roach M.J."/>
            <person name="Johnson D.L."/>
            <person name="Bohlmann J."/>
            <person name="van Vuuren H.J."/>
            <person name="Jones S.J."/>
            <person name="Pretorius I.S."/>
            <person name="Schmidt S.A."/>
            <person name="Borneman A.R."/>
        </authorList>
    </citation>
    <scope>NUCLEOTIDE SEQUENCE [LARGE SCALE GENOMIC DNA]</scope>
    <source>
        <strain evidence="2">cv. Chardonnay</strain>
        <tissue evidence="1">Leaf</tissue>
    </source>
</reference>
<sequence>MGEVQMQRSLLESHDNFFEEKLVEFKTEMQSRIEDFKETLQSYGEDIVILKKPKGFSGNRNAKELENFLWDIEQFFKAAHVPDGEKVSITSMYLIGDSKTVVANQDGGRCRDWNAPNHHLGDSEEGIEGLVLSHQHGLGGQEGTKKA</sequence>
<name>A0A438ITZ2_VITVI</name>